<protein>
    <submittedName>
        <fullName evidence="2">Uncharacterized protein</fullName>
    </submittedName>
</protein>
<reference evidence="3" key="1">
    <citation type="submission" date="2016-10" db="EMBL/GenBank/DDBJ databases">
        <authorList>
            <person name="Varghese N."/>
            <person name="Submissions S."/>
        </authorList>
    </citation>
    <scope>NUCLEOTIDE SEQUENCE [LARGE SCALE GENOMIC DNA]</scope>
    <source>
        <strain evidence="3">DSM 23313</strain>
    </source>
</reference>
<sequence>MAIFEAYIQKLILKNMFEFQQYLGFIVAMTVITMAFWLLIFLVGFASYWAVGGTREFLKEKKAKRQQLEEGQM</sequence>
<feature type="transmembrane region" description="Helical" evidence="1">
    <location>
        <begin position="22"/>
        <end position="51"/>
    </location>
</feature>
<dbReference type="RefSeq" id="WP_143021868.1">
    <property type="nucleotide sequence ID" value="NZ_FNDQ01000008.1"/>
</dbReference>
<organism evidence="2 3">
    <name type="scientific">Myroides phaeus</name>
    <dbReference type="NCBI Taxonomy" id="702745"/>
    <lineage>
        <taxon>Bacteria</taxon>
        <taxon>Pseudomonadati</taxon>
        <taxon>Bacteroidota</taxon>
        <taxon>Flavobacteriia</taxon>
        <taxon>Flavobacteriales</taxon>
        <taxon>Flavobacteriaceae</taxon>
        <taxon>Myroides</taxon>
    </lineage>
</organism>
<dbReference type="EMBL" id="FNDQ01000008">
    <property type="protein sequence ID" value="SDH61235.1"/>
    <property type="molecule type" value="Genomic_DNA"/>
</dbReference>
<dbReference type="AlphaFoldDB" id="A0A1G8DUE8"/>
<evidence type="ECO:0000313" key="2">
    <source>
        <dbReference type="EMBL" id="SDH61235.1"/>
    </source>
</evidence>
<dbReference type="STRING" id="702745.SAMN05421818_10868"/>
<accession>A0A1G8DUE8</accession>
<evidence type="ECO:0000313" key="3">
    <source>
        <dbReference type="Proteomes" id="UP000243588"/>
    </source>
</evidence>
<keyword evidence="1" id="KW-0472">Membrane</keyword>
<dbReference type="Proteomes" id="UP000243588">
    <property type="component" value="Unassembled WGS sequence"/>
</dbReference>
<gene>
    <name evidence="2" type="ORF">SAMN05421818_10868</name>
</gene>
<keyword evidence="1" id="KW-1133">Transmembrane helix</keyword>
<proteinExistence type="predicted"/>
<evidence type="ECO:0000256" key="1">
    <source>
        <dbReference type="SAM" id="Phobius"/>
    </source>
</evidence>
<keyword evidence="3" id="KW-1185">Reference proteome</keyword>
<keyword evidence="1" id="KW-0812">Transmembrane</keyword>
<name>A0A1G8DUE8_9FLAO</name>